<keyword evidence="2" id="KW-1185">Reference proteome</keyword>
<sequence>MREKRFRFESSTKTQPGFVSNLHYKTERNTTADEPEYPMCRLVQVDDLLRKSASFFDPRYISSVKYSWDFYEPLRATSSPRHASSAINATVYRARAHATSSPRPPQLAWEFFVARWYISHLRWYRARGHLFPCGFGDALSSFSNLKRAGALLRDRRHARVFRVPTRIQIDSHPRDGVLGSIIRIKKCARSSKAFSSTGAGGKRGII</sequence>
<gene>
    <name evidence="1" type="ORF">PUN28_013508</name>
</gene>
<name>A0AAW2F6W1_9HYME</name>
<evidence type="ECO:0000313" key="1">
    <source>
        <dbReference type="EMBL" id="KAL0109912.1"/>
    </source>
</evidence>
<dbReference type="Proteomes" id="UP001430953">
    <property type="component" value="Unassembled WGS sequence"/>
</dbReference>
<reference evidence="1 2" key="1">
    <citation type="submission" date="2023-03" db="EMBL/GenBank/DDBJ databases">
        <title>High recombination rates correlate with genetic variation in Cardiocondyla obscurior ants.</title>
        <authorList>
            <person name="Errbii M."/>
        </authorList>
    </citation>
    <scope>NUCLEOTIDE SEQUENCE [LARGE SCALE GENOMIC DNA]</scope>
    <source>
        <strain evidence="1">Alpha-2009</strain>
        <tissue evidence="1">Whole body</tissue>
    </source>
</reference>
<dbReference type="EMBL" id="JADYXP020000014">
    <property type="protein sequence ID" value="KAL0109912.1"/>
    <property type="molecule type" value="Genomic_DNA"/>
</dbReference>
<organism evidence="1 2">
    <name type="scientific">Cardiocondyla obscurior</name>
    <dbReference type="NCBI Taxonomy" id="286306"/>
    <lineage>
        <taxon>Eukaryota</taxon>
        <taxon>Metazoa</taxon>
        <taxon>Ecdysozoa</taxon>
        <taxon>Arthropoda</taxon>
        <taxon>Hexapoda</taxon>
        <taxon>Insecta</taxon>
        <taxon>Pterygota</taxon>
        <taxon>Neoptera</taxon>
        <taxon>Endopterygota</taxon>
        <taxon>Hymenoptera</taxon>
        <taxon>Apocrita</taxon>
        <taxon>Aculeata</taxon>
        <taxon>Formicoidea</taxon>
        <taxon>Formicidae</taxon>
        <taxon>Myrmicinae</taxon>
        <taxon>Cardiocondyla</taxon>
    </lineage>
</organism>
<comment type="caution">
    <text evidence="1">The sequence shown here is derived from an EMBL/GenBank/DDBJ whole genome shotgun (WGS) entry which is preliminary data.</text>
</comment>
<protein>
    <submittedName>
        <fullName evidence="1">Uncharacterized protein</fullName>
    </submittedName>
</protein>
<accession>A0AAW2F6W1</accession>
<dbReference type="AlphaFoldDB" id="A0AAW2F6W1"/>
<evidence type="ECO:0000313" key="2">
    <source>
        <dbReference type="Proteomes" id="UP001430953"/>
    </source>
</evidence>
<proteinExistence type="predicted"/>